<feature type="compositionally biased region" description="Basic and acidic residues" evidence="1">
    <location>
        <begin position="908"/>
        <end position="920"/>
    </location>
</feature>
<feature type="region of interest" description="Disordered" evidence="1">
    <location>
        <begin position="763"/>
        <end position="809"/>
    </location>
</feature>
<accession>A0A7S2U1T5</accession>
<evidence type="ECO:0000256" key="2">
    <source>
        <dbReference type="SAM" id="Phobius"/>
    </source>
</evidence>
<keyword evidence="2" id="KW-1133">Transmembrane helix</keyword>
<feature type="transmembrane region" description="Helical" evidence="2">
    <location>
        <begin position="697"/>
        <end position="718"/>
    </location>
</feature>
<feature type="transmembrane region" description="Helical" evidence="2">
    <location>
        <begin position="666"/>
        <end position="685"/>
    </location>
</feature>
<evidence type="ECO:0000313" key="4">
    <source>
        <dbReference type="EMBL" id="CAD9775147.1"/>
    </source>
</evidence>
<evidence type="ECO:0000256" key="3">
    <source>
        <dbReference type="SAM" id="SignalP"/>
    </source>
</evidence>
<feature type="compositionally biased region" description="Acidic residues" evidence="1">
    <location>
        <begin position="763"/>
        <end position="772"/>
    </location>
</feature>
<feature type="compositionally biased region" description="Basic and acidic residues" evidence="1">
    <location>
        <begin position="778"/>
        <end position="796"/>
    </location>
</feature>
<feature type="region of interest" description="Disordered" evidence="1">
    <location>
        <begin position="902"/>
        <end position="922"/>
    </location>
</feature>
<feature type="signal peptide" evidence="3">
    <location>
        <begin position="1"/>
        <end position="37"/>
    </location>
</feature>
<dbReference type="AlphaFoldDB" id="A0A7S2U1T5"/>
<feature type="transmembrane region" description="Helical" evidence="2">
    <location>
        <begin position="966"/>
        <end position="985"/>
    </location>
</feature>
<feature type="transmembrane region" description="Helical" evidence="2">
    <location>
        <begin position="572"/>
        <end position="593"/>
    </location>
</feature>
<keyword evidence="2" id="KW-0812">Transmembrane</keyword>
<evidence type="ECO:0000256" key="1">
    <source>
        <dbReference type="SAM" id="MobiDB-lite"/>
    </source>
</evidence>
<dbReference type="EMBL" id="HBHP01031127">
    <property type="protein sequence ID" value="CAD9775147.1"/>
    <property type="molecule type" value="Transcribed_RNA"/>
</dbReference>
<keyword evidence="2" id="KW-0472">Membrane</keyword>
<reference evidence="4" key="1">
    <citation type="submission" date="2021-01" db="EMBL/GenBank/DDBJ databases">
        <authorList>
            <person name="Corre E."/>
            <person name="Pelletier E."/>
            <person name="Niang G."/>
            <person name="Scheremetjew M."/>
            <person name="Finn R."/>
            <person name="Kale V."/>
            <person name="Holt S."/>
            <person name="Cochrane G."/>
            <person name="Meng A."/>
            <person name="Brown T."/>
            <person name="Cohen L."/>
        </authorList>
    </citation>
    <scope>NUCLEOTIDE SEQUENCE</scope>
    <source>
        <strain evidence="4">CCMP622</strain>
    </source>
</reference>
<feature type="transmembrane region" description="Helical" evidence="2">
    <location>
        <begin position="932"/>
        <end position="954"/>
    </location>
</feature>
<feature type="region of interest" description="Disordered" evidence="1">
    <location>
        <begin position="835"/>
        <end position="875"/>
    </location>
</feature>
<organism evidence="4">
    <name type="scientific">Lotharella oceanica</name>
    <dbReference type="NCBI Taxonomy" id="641309"/>
    <lineage>
        <taxon>Eukaryota</taxon>
        <taxon>Sar</taxon>
        <taxon>Rhizaria</taxon>
        <taxon>Cercozoa</taxon>
        <taxon>Chlorarachniophyceae</taxon>
        <taxon>Lotharella</taxon>
    </lineage>
</organism>
<protein>
    <submittedName>
        <fullName evidence="4">Uncharacterized protein</fullName>
    </submittedName>
</protein>
<sequence length="995" mass="109753">MEKKTHKVLLHMLSLASHLPVPLFLFLIALCCTSVHAQNQEFYMDMYNNPSCNGSKIARENGGASDVCWDYSMAGSFWINCSTGDAAYYSADACQGTPIRWNMFTTPCKQDPHGIVWRKYICVNKTVPAIPTCPEKTYDWWTTIKAGHRGYDLVHEEKNALTSGFVFTCLSKGSGANDTLLDPVVRNRYTMGEFSQQSRMPCKTFANSFGKTVYYSFAQNASNGGQCSTLDAPSPDCKYPKEQEYGQNNWGGITYEISEVNGLQTKDFYLTPFYSEDKKNRIWYNCSHSSVFGGSNTTCHAGNNRYLYSSGVLITATPIHDMTARVFAFASEAERLAALNDSRNEGLQYARKIEGANGCDVEIVYEFKPKPGGGLQICVTQAQMPLVTDSVEAVKMVAALRDTTSAYIDASKNLVVVQYKTRAVRESQYLPIRDCDSGETTTMKFSTQFICKATGARVNATDIKLKRSDNLLYTLSKDPASPTYFQLDPDNPDSCYYNSTCKGENWGPDFFLTTSPTAAPVSCGAYYWDPLVFSVAGDNSEASIHPRDTQVEVNTISSDDFNSSAFDPTKNGVMIMLTVMFSVLIIGLPLAWWRDAARTPDEKSSDLQSERLFWESLQDAAWRRLFMPRKWSNWGASVKWRMARSHPWLSVALHPQGDFLDTRKRLVILVTLAFNSAAVCSLLAGTEQNLPGLGSDFSLLVVAFVLSYPTPYVLGTLFGRDMPKMHQKKWKGEKRRDLGAYCAYALCIFGYCLKSEFEFDGGDGEDMGDDDNGGGAEEGGHVQNEDLQGDEDHAKEDDDEDDKKGQTTKTTTTIAAASAIAGSSAFDATATATKNRRVAPAADIEKQPLKQPSKRKIAWSTGSLNSTMDDHRGSDGKLAAGRSMLLLGSSATSATAIVTRVSPPVGEPKNDGDSGDKDGTRVPTHRWLPKDYHGVAFGMLVSVGCAMLVAVLGYKHRHNEERVSALSYVLFMQDIACRILMIILMETIQIAPLGC</sequence>
<keyword evidence="3" id="KW-0732">Signal</keyword>
<proteinExistence type="predicted"/>
<feature type="chain" id="PRO_5030801706" evidence="3">
    <location>
        <begin position="38"/>
        <end position="995"/>
    </location>
</feature>
<gene>
    <name evidence="4" type="ORF">LSP00402_LOCUS19144</name>
</gene>
<name>A0A7S2U1T5_9EUKA</name>